<feature type="domain" description="FAD-binding FR-type" evidence="3">
    <location>
        <begin position="115"/>
        <end position="213"/>
    </location>
</feature>
<evidence type="ECO:0000313" key="4">
    <source>
        <dbReference type="EMBL" id="SDF29308.1"/>
    </source>
</evidence>
<organism evidence="4 5">
    <name type="scientific">Celeribacter baekdonensis</name>
    <dbReference type="NCBI Taxonomy" id="875171"/>
    <lineage>
        <taxon>Bacteria</taxon>
        <taxon>Pseudomonadati</taxon>
        <taxon>Pseudomonadota</taxon>
        <taxon>Alphaproteobacteria</taxon>
        <taxon>Rhodobacterales</taxon>
        <taxon>Roseobacteraceae</taxon>
        <taxon>Celeribacter</taxon>
    </lineage>
</organism>
<dbReference type="InterPro" id="IPR017938">
    <property type="entry name" value="Riboflavin_synthase-like_b-brl"/>
</dbReference>
<evidence type="ECO:0000256" key="1">
    <source>
        <dbReference type="ARBA" id="ARBA00034078"/>
    </source>
</evidence>
<dbReference type="InterPro" id="IPR039261">
    <property type="entry name" value="FNR_nucleotide-bd"/>
</dbReference>
<reference evidence="4 5" key="1">
    <citation type="submission" date="2016-10" db="EMBL/GenBank/DDBJ databases">
        <authorList>
            <person name="de Groot N.N."/>
        </authorList>
    </citation>
    <scope>NUCLEOTIDE SEQUENCE [LARGE SCALE GENOMIC DNA]</scope>
    <source>
        <strain evidence="4 5">DSM 27375</strain>
    </source>
</reference>
<dbReference type="PANTHER" id="PTHR47354">
    <property type="entry name" value="NADH OXIDOREDUCTASE HCR"/>
    <property type="match status" value="1"/>
</dbReference>
<dbReference type="PROSITE" id="PS00197">
    <property type="entry name" value="2FE2S_FER_1"/>
    <property type="match status" value="1"/>
</dbReference>
<dbReference type="Gene3D" id="3.40.50.80">
    <property type="entry name" value="Nucleotide-binding domain of ferredoxin-NADP reductase (FNR) module"/>
    <property type="match status" value="1"/>
</dbReference>
<dbReference type="RefSeq" id="WP_083351743.1">
    <property type="nucleotide sequence ID" value="NZ_FNBL01000003.1"/>
</dbReference>
<evidence type="ECO:0000313" key="5">
    <source>
        <dbReference type="Proteomes" id="UP000182284"/>
    </source>
</evidence>
<dbReference type="PANTHER" id="PTHR47354:SF5">
    <property type="entry name" value="PROTEIN RFBI"/>
    <property type="match status" value="1"/>
</dbReference>
<dbReference type="Pfam" id="PF00970">
    <property type="entry name" value="FAD_binding_6"/>
    <property type="match status" value="1"/>
</dbReference>
<dbReference type="GO" id="GO:0051537">
    <property type="term" value="F:2 iron, 2 sulfur cluster binding"/>
    <property type="evidence" value="ECO:0007669"/>
    <property type="project" value="InterPro"/>
</dbReference>
<dbReference type="InterPro" id="IPR036010">
    <property type="entry name" value="2Fe-2S_ferredoxin-like_sf"/>
</dbReference>
<dbReference type="SUPFAM" id="SSF63380">
    <property type="entry name" value="Riboflavin synthase domain-like"/>
    <property type="match status" value="1"/>
</dbReference>
<dbReference type="Pfam" id="PF00175">
    <property type="entry name" value="NAD_binding_1"/>
    <property type="match status" value="1"/>
</dbReference>
<dbReference type="PRINTS" id="PR00371">
    <property type="entry name" value="FPNCR"/>
</dbReference>
<dbReference type="SUPFAM" id="SSF52343">
    <property type="entry name" value="Ferredoxin reductase-like, C-terminal NADP-linked domain"/>
    <property type="match status" value="1"/>
</dbReference>
<dbReference type="OrthoDB" id="9806195at2"/>
<dbReference type="InterPro" id="IPR008333">
    <property type="entry name" value="Cbr1-like_FAD-bd_dom"/>
</dbReference>
<dbReference type="InterPro" id="IPR050415">
    <property type="entry name" value="MRET"/>
</dbReference>
<protein>
    <submittedName>
        <fullName evidence="4">CDP-4-dehydro-6-deoxyglucose reductase</fullName>
    </submittedName>
</protein>
<dbReference type="GO" id="GO:0016491">
    <property type="term" value="F:oxidoreductase activity"/>
    <property type="evidence" value="ECO:0007669"/>
    <property type="project" value="InterPro"/>
</dbReference>
<dbReference type="Proteomes" id="UP000182284">
    <property type="component" value="Unassembled WGS sequence"/>
</dbReference>
<sequence length="349" mass="37244">MTIIRAVHKVEGGTSETEALHVTLAETGKTFPVQPHESVLAAALNAGIELAHECKTGFCGSCRVRVLEGGVAYADDPIGLSDQERGCGFALACQARAQTNLVIEAPLMPTDRPEPSPFMAQVLAVDQVCGDITRLRLSPVGGMPAFLPGQYVDVVTQSGATRSFSIASAPDETMIELHIRTIPGGMFTAGIVPALKCGETVALHGPHGLFRLRLDDFRPLVLVATGTGIAPLRAMLAAIKDDPDCPPVALYWGMREESELYLADEIATLGAALEDFTFVPVLSRATEGWSGRRGYVQDAVIEDLPDLSEHALYLCGSPAMIAAARVRALEAEASVNHIYVDSFHFAHNL</sequence>
<accession>A0A1G7JWG2</accession>
<dbReference type="SUPFAM" id="SSF54292">
    <property type="entry name" value="2Fe-2S ferredoxin-like"/>
    <property type="match status" value="1"/>
</dbReference>
<comment type="cofactor">
    <cofactor evidence="1">
        <name>[2Fe-2S] cluster</name>
        <dbReference type="ChEBI" id="CHEBI:190135"/>
    </cofactor>
</comment>
<gene>
    <name evidence="4" type="ORF">SAMN04488117_103239</name>
</gene>
<name>A0A1G7JWG2_9RHOB</name>
<dbReference type="AlphaFoldDB" id="A0A1G7JWG2"/>
<dbReference type="CDD" id="cd06189">
    <property type="entry name" value="flavin_oxioreductase"/>
    <property type="match status" value="1"/>
</dbReference>
<evidence type="ECO:0000259" key="2">
    <source>
        <dbReference type="PROSITE" id="PS51085"/>
    </source>
</evidence>
<proteinExistence type="predicted"/>
<dbReference type="PROSITE" id="PS51384">
    <property type="entry name" value="FAD_FR"/>
    <property type="match status" value="1"/>
</dbReference>
<dbReference type="EMBL" id="FNBL01000003">
    <property type="protein sequence ID" value="SDF29308.1"/>
    <property type="molecule type" value="Genomic_DNA"/>
</dbReference>
<dbReference type="InterPro" id="IPR001041">
    <property type="entry name" value="2Fe-2S_ferredoxin-type"/>
</dbReference>
<dbReference type="Pfam" id="PF00111">
    <property type="entry name" value="Fer2"/>
    <property type="match status" value="1"/>
</dbReference>
<dbReference type="InterPro" id="IPR012675">
    <property type="entry name" value="Beta-grasp_dom_sf"/>
</dbReference>
<dbReference type="Gene3D" id="2.40.30.10">
    <property type="entry name" value="Translation factors"/>
    <property type="match status" value="1"/>
</dbReference>
<feature type="domain" description="2Fe-2S ferredoxin-type" evidence="2">
    <location>
        <begin position="20"/>
        <end position="109"/>
    </location>
</feature>
<dbReference type="CDD" id="cd00207">
    <property type="entry name" value="fer2"/>
    <property type="match status" value="1"/>
</dbReference>
<dbReference type="InterPro" id="IPR017927">
    <property type="entry name" value="FAD-bd_FR_type"/>
</dbReference>
<dbReference type="PRINTS" id="PR00410">
    <property type="entry name" value="PHEHYDRXLASE"/>
</dbReference>
<dbReference type="InterPro" id="IPR001709">
    <property type="entry name" value="Flavoprot_Pyr_Nucl_cyt_Rdtase"/>
</dbReference>
<evidence type="ECO:0000259" key="3">
    <source>
        <dbReference type="PROSITE" id="PS51384"/>
    </source>
</evidence>
<dbReference type="InterPro" id="IPR001433">
    <property type="entry name" value="OxRdtase_FAD/NAD-bd"/>
</dbReference>
<dbReference type="Gene3D" id="3.10.20.30">
    <property type="match status" value="1"/>
</dbReference>
<dbReference type="PROSITE" id="PS51085">
    <property type="entry name" value="2FE2S_FER_2"/>
    <property type="match status" value="1"/>
</dbReference>
<dbReference type="InterPro" id="IPR006058">
    <property type="entry name" value="2Fe2S_fd_BS"/>
</dbReference>